<dbReference type="AlphaFoldDB" id="A0A4Y7WEE3"/>
<dbReference type="Pfam" id="PF10934">
    <property type="entry name" value="Sheath_initiator"/>
    <property type="match status" value="1"/>
</dbReference>
<proteinExistence type="predicted"/>
<dbReference type="SUPFAM" id="SSF160719">
    <property type="entry name" value="gpW/gp25-like"/>
    <property type="match status" value="1"/>
</dbReference>
<dbReference type="Proteomes" id="UP000298210">
    <property type="component" value="Unassembled WGS sequence"/>
</dbReference>
<organism evidence="1 2">
    <name type="scientific">Shouchella lehensis</name>
    <dbReference type="NCBI Taxonomy" id="300825"/>
    <lineage>
        <taxon>Bacteria</taxon>
        <taxon>Bacillati</taxon>
        <taxon>Bacillota</taxon>
        <taxon>Bacilli</taxon>
        <taxon>Bacillales</taxon>
        <taxon>Bacillaceae</taxon>
        <taxon>Shouchella</taxon>
    </lineage>
</organism>
<comment type="caution">
    <text evidence="1">The sequence shown here is derived from an EMBL/GenBank/DDBJ whole genome shotgun (WGS) entry which is preliminary data.</text>
</comment>
<protein>
    <submittedName>
        <fullName evidence="1">DUF2634 domain-containing protein</fullName>
    </submittedName>
</protein>
<evidence type="ECO:0000313" key="2">
    <source>
        <dbReference type="Proteomes" id="UP000298210"/>
    </source>
</evidence>
<accession>A0A4Y7WEE3</accession>
<dbReference type="Gene3D" id="3.10.450.40">
    <property type="match status" value="1"/>
</dbReference>
<name>A0A4Y7WEE3_9BACI</name>
<dbReference type="RefSeq" id="WP_134260269.1">
    <property type="nucleotide sequence ID" value="NZ_LDIM01000012.1"/>
</dbReference>
<gene>
    <name evidence="1" type="ORF">E2L03_19905</name>
</gene>
<dbReference type="InterPro" id="IPR020288">
    <property type="entry name" value="Sheath_initiator"/>
</dbReference>
<evidence type="ECO:0000313" key="1">
    <source>
        <dbReference type="EMBL" id="TES45649.1"/>
    </source>
</evidence>
<reference evidence="1 2" key="1">
    <citation type="submission" date="2019-03" db="EMBL/GenBank/DDBJ databases">
        <authorList>
            <person name="Liu G."/>
        </authorList>
    </citation>
    <scope>NUCLEOTIDE SEQUENCE [LARGE SCALE GENOMIC DNA]</scope>
    <source>
        <strain evidence="1 2">DSM 19099</strain>
    </source>
</reference>
<dbReference type="EMBL" id="SNUX01000005">
    <property type="protein sequence ID" value="TES45649.1"/>
    <property type="molecule type" value="Genomic_DNA"/>
</dbReference>
<sequence length="118" mass="13687">MKTLKLKDGDLCLENNEFQMVEGDQELAQSLKMVYQTRKGEFDLDRDHGLERENLLGKAFDEELLRYDVVEATAQEERISAVEDMSVVDNLQTRQRQINLVLQKEDQETLRLEGVDLA</sequence>